<dbReference type="SMART" id="SM00320">
    <property type="entry name" value="WD40"/>
    <property type="match status" value="5"/>
</dbReference>
<feature type="compositionally biased region" description="Polar residues" evidence="9">
    <location>
        <begin position="43"/>
        <end position="62"/>
    </location>
</feature>
<name>A0A833QZT7_9POAL</name>
<evidence type="ECO:0000256" key="7">
    <source>
        <dbReference type="ARBA" id="ARBA00022842"/>
    </source>
</evidence>
<dbReference type="CDD" id="cd09074">
    <property type="entry name" value="INPP5c"/>
    <property type="match status" value="1"/>
</dbReference>
<dbReference type="GO" id="GO:0009846">
    <property type="term" value="P:pollen germination"/>
    <property type="evidence" value="ECO:0007669"/>
    <property type="project" value="UniProtKB-ARBA"/>
</dbReference>
<dbReference type="SMART" id="SM00128">
    <property type="entry name" value="IPPc"/>
    <property type="match status" value="1"/>
</dbReference>
<comment type="similarity">
    <text evidence="2">Belongs to the inositol polyphosphate 5-phosphatase family.</text>
</comment>
<dbReference type="GO" id="GO:0046856">
    <property type="term" value="P:phosphatidylinositol dephosphorylation"/>
    <property type="evidence" value="ECO:0007669"/>
    <property type="project" value="InterPro"/>
</dbReference>
<feature type="region of interest" description="Disordered" evidence="9">
    <location>
        <begin position="1"/>
        <end position="114"/>
    </location>
</feature>
<dbReference type="InterPro" id="IPR056454">
    <property type="entry name" value="Beta-prop_IP5PC_F"/>
</dbReference>
<feature type="domain" description="MSP" evidence="10">
    <location>
        <begin position="992"/>
        <end position="1146"/>
    </location>
</feature>
<dbReference type="InterPro" id="IPR036691">
    <property type="entry name" value="Endo/exonu/phosph_ase_sf"/>
</dbReference>
<evidence type="ECO:0000256" key="1">
    <source>
        <dbReference type="ARBA" id="ARBA00001946"/>
    </source>
</evidence>
<dbReference type="GO" id="GO:0004439">
    <property type="term" value="F:phosphatidylinositol-4,5-bisphosphate 5-phosphatase activity"/>
    <property type="evidence" value="ECO:0007669"/>
    <property type="project" value="TreeGrafter"/>
</dbReference>
<evidence type="ECO:0000256" key="5">
    <source>
        <dbReference type="ARBA" id="ARBA00022737"/>
    </source>
</evidence>
<keyword evidence="12" id="KW-1185">Reference proteome</keyword>
<feature type="compositionally biased region" description="Basic and acidic residues" evidence="9">
    <location>
        <begin position="1155"/>
        <end position="1170"/>
    </location>
</feature>
<dbReference type="InterPro" id="IPR046985">
    <property type="entry name" value="IP5"/>
</dbReference>
<keyword evidence="6" id="KW-0378">Hydrolase</keyword>
<organism evidence="11 12">
    <name type="scientific">Carex littledalei</name>
    <dbReference type="NCBI Taxonomy" id="544730"/>
    <lineage>
        <taxon>Eukaryota</taxon>
        <taxon>Viridiplantae</taxon>
        <taxon>Streptophyta</taxon>
        <taxon>Embryophyta</taxon>
        <taxon>Tracheophyta</taxon>
        <taxon>Spermatophyta</taxon>
        <taxon>Magnoliopsida</taxon>
        <taxon>Liliopsida</taxon>
        <taxon>Poales</taxon>
        <taxon>Cyperaceae</taxon>
        <taxon>Cyperoideae</taxon>
        <taxon>Cariceae</taxon>
        <taxon>Carex</taxon>
        <taxon>Carex subgen. Euthyceras</taxon>
    </lineage>
</organism>
<dbReference type="Pfam" id="PF22669">
    <property type="entry name" value="Exo_endo_phos2"/>
    <property type="match status" value="1"/>
</dbReference>
<protein>
    <submittedName>
        <fullName evidence="11">Type I inositol 1,4,5-trisphosphate 5-phosphatase 13-like protein</fullName>
    </submittedName>
</protein>
<evidence type="ECO:0000313" key="11">
    <source>
        <dbReference type="EMBL" id="KAF3327758.1"/>
    </source>
</evidence>
<evidence type="ECO:0000256" key="2">
    <source>
        <dbReference type="ARBA" id="ARBA00010768"/>
    </source>
</evidence>
<reference evidence="11" key="1">
    <citation type="submission" date="2020-01" db="EMBL/GenBank/DDBJ databases">
        <title>Genome sequence of Kobresia littledalei, the first chromosome-level genome in the family Cyperaceae.</title>
        <authorList>
            <person name="Qu G."/>
        </authorList>
    </citation>
    <scope>NUCLEOTIDE SEQUENCE</scope>
    <source>
        <strain evidence="11">C.B.Clarke</strain>
        <tissue evidence="11">Leaf</tissue>
    </source>
</reference>
<dbReference type="InterPro" id="IPR001680">
    <property type="entry name" value="WD40_rpt"/>
</dbReference>
<dbReference type="InterPro" id="IPR056455">
    <property type="entry name" value="Ig-like_IP5PC_F"/>
</dbReference>
<evidence type="ECO:0000256" key="6">
    <source>
        <dbReference type="ARBA" id="ARBA00022801"/>
    </source>
</evidence>
<evidence type="ECO:0000256" key="9">
    <source>
        <dbReference type="SAM" id="MobiDB-lite"/>
    </source>
</evidence>
<dbReference type="PROSITE" id="PS50202">
    <property type="entry name" value="MSP"/>
    <property type="match status" value="1"/>
</dbReference>
<feature type="region of interest" description="Disordered" evidence="9">
    <location>
        <begin position="417"/>
        <end position="451"/>
    </location>
</feature>
<dbReference type="SUPFAM" id="SSF101908">
    <property type="entry name" value="Putative isomerase YbhE"/>
    <property type="match status" value="1"/>
</dbReference>
<dbReference type="Pfam" id="PF23754">
    <property type="entry name" value="Beta-prop_IP5PC_F"/>
    <property type="match status" value="1"/>
</dbReference>
<dbReference type="Proteomes" id="UP000623129">
    <property type="component" value="Unassembled WGS sequence"/>
</dbReference>
<feature type="compositionally biased region" description="Basic and acidic residues" evidence="9">
    <location>
        <begin position="431"/>
        <end position="451"/>
    </location>
</feature>
<keyword evidence="4" id="KW-0479">Metal-binding</keyword>
<feature type="region of interest" description="Disordered" evidence="9">
    <location>
        <begin position="1132"/>
        <end position="1170"/>
    </location>
</feature>
<keyword evidence="5" id="KW-0677">Repeat</keyword>
<dbReference type="AlphaFoldDB" id="A0A833QZT7"/>
<dbReference type="EMBL" id="SWLB01000017">
    <property type="protein sequence ID" value="KAF3327758.1"/>
    <property type="molecule type" value="Genomic_DNA"/>
</dbReference>
<evidence type="ECO:0000313" key="12">
    <source>
        <dbReference type="Proteomes" id="UP000623129"/>
    </source>
</evidence>
<proteinExistence type="inferred from homology"/>
<sequence>MGEGEEDNSAVSTTTTTTTSTTSSTSTSAPATPSAPPNRKPISYSQPLSMHNNQYFGGSTRISPHRKHSLEDDRSLSYPQFSSPPPSFHHHHHHHHHPSLPPHHHSRDTNSLGSSDASLTLEMAMSEYSGTPGTLPEITGAGGGEGIFQVPLRAAMHPCRPPALELRPHPLRETQAGSFLRALAANGMQVWAASESGLRMWKLTDTWGTHGGGVRRGDENSSPFYETGRTSPVICLKMDQANGVVWSGHKDGKVRSWKLEVAVEKPPDSDPLVCNLGGGGGGLHGGHFREGLSWQAHSRAPVLSMVITSYGEIWTGSEGGAIRAWPWDAIHKSLCLTTEEKHMAALLVERSYVDLRNQVTVNGVCPLPGSDIKHMVADCSKSKVWTVTSLTFALWDARTRELLKVFGIDGQVEIRVEAPPSGHDSQPPPEDEGKVEGKIEGKVKAPSSKKEKSTFLQRSRNAIMGAADAVRRVATKGTLVEDNRRIGAIAVSADGTIWSGFTNGTIARWDTYGTRLQEIQHHFSSVQCICPFSERLWVGYASGVVQLVDLEGKLLFEWLAHSCPVMDMAVAGSYIFTLAHHGGVRGWHLASPGPIDDVLRNELVKGELAFTKMENIRIMAGTWNVGQEKASHDSLISWLGSAASDVGLVVIGLQEVDMGAGFLAISAAKETVGLEGSANGDWWLDSIGRTLDEGVTFQRVGSRQLAGLLIGAWARKNLRPHIGDVDAAAIATGIGRAIGNKGAVGLRMRVYDRIMCFVNSHFAAHLEAVNKRNADFEFIYRNLSFSRPSAGVHGAKAGATAVQLHRAVNTNGANSEQEMIPELAEADMVVFVGDFNYRLHSITYDEAREMVSQRCFEWLRERDQLRAEMKDGKVFQGMREAHIKFPPTYKFQRHVPGLGGYDSGEKKRIPAWCDRIIYRDSRSISVAECSLECPVVAAVTHYDACMDVTDSDHKPVRCKFQIEIACVDEVIKRQKYGDIIETNEAVRSLLEDSRVVPETIVNADSIIMQNQEPNVLKITNKSTIDNAAFKIICEGQSAVNWDGDFSKLAPKISFGFPFSLEVHPSTGVIKPGQTIDVMIRQEDFAKREEFVDGMVQNWWCEDTRDKELVLLVNITGMNSTDSSMHRIHIKHCPSSIERNDKKSSSSRKSQPNHQQRPDAKQSDGSDVPDLCHMRML</sequence>
<comment type="cofactor">
    <cofactor evidence="1">
        <name>Mg(2+)</name>
        <dbReference type="ChEBI" id="CHEBI:18420"/>
    </cofactor>
</comment>
<feature type="compositionally biased region" description="Basic residues" evidence="9">
    <location>
        <begin position="88"/>
        <end position="106"/>
    </location>
</feature>
<dbReference type="PANTHER" id="PTHR11200">
    <property type="entry name" value="INOSITOL 5-PHOSPHATASE"/>
    <property type="match status" value="1"/>
</dbReference>
<keyword evidence="7" id="KW-0460">Magnesium</keyword>
<dbReference type="OrthoDB" id="1925875at2759"/>
<comment type="caution">
    <text evidence="11">The sequence shown here is derived from an EMBL/GenBank/DDBJ whole genome shotgun (WGS) entry which is preliminary data.</text>
</comment>
<dbReference type="InterPro" id="IPR000300">
    <property type="entry name" value="IPPc"/>
</dbReference>
<evidence type="ECO:0000256" key="8">
    <source>
        <dbReference type="ARBA" id="ARBA00022843"/>
    </source>
</evidence>
<dbReference type="GO" id="GO:0046872">
    <property type="term" value="F:metal ion binding"/>
    <property type="evidence" value="ECO:0007669"/>
    <property type="project" value="UniProtKB-KW"/>
</dbReference>
<evidence type="ECO:0000256" key="3">
    <source>
        <dbReference type="ARBA" id="ARBA00022499"/>
    </source>
</evidence>
<feature type="compositionally biased region" description="Low complexity" evidence="9">
    <location>
        <begin position="9"/>
        <end position="32"/>
    </location>
</feature>
<dbReference type="FunFam" id="3.60.10.10:FF:000011">
    <property type="entry name" value="Type II inositol polyphosphate 5-phosphatase 15"/>
    <property type="match status" value="1"/>
</dbReference>
<dbReference type="InterPro" id="IPR000535">
    <property type="entry name" value="MSP_dom"/>
</dbReference>
<dbReference type="SUPFAM" id="SSF56219">
    <property type="entry name" value="DNase I-like"/>
    <property type="match status" value="1"/>
</dbReference>
<evidence type="ECO:0000259" key="10">
    <source>
        <dbReference type="PROSITE" id="PS50202"/>
    </source>
</evidence>
<dbReference type="Gene3D" id="2.130.10.10">
    <property type="entry name" value="YVTN repeat-like/Quinoprotein amine dehydrogenase"/>
    <property type="match status" value="2"/>
</dbReference>
<dbReference type="Pfam" id="PF23755">
    <property type="entry name" value="Ig-like_IP5PC_F"/>
    <property type="match status" value="1"/>
</dbReference>
<dbReference type="PANTHER" id="PTHR11200:SF300">
    <property type="entry name" value="TYPE II INOSITOL 1,4,5-TRISPHOSPHATE 5-PHOSPHATASE"/>
    <property type="match status" value="1"/>
</dbReference>
<dbReference type="InterPro" id="IPR015943">
    <property type="entry name" value="WD40/YVTN_repeat-like_dom_sf"/>
</dbReference>
<accession>A0A833QZT7</accession>
<keyword evidence="8" id="KW-0832">Ubl conjugation</keyword>
<keyword evidence="3" id="KW-1017">Isopeptide bond</keyword>
<evidence type="ECO:0000256" key="4">
    <source>
        <dbReference type="ARBA" id="ARBA00022723"/>
    </source>
</evidence>
<dbReference type="Gene3D" id="3.60.10.10">
    <property type="entry name" value="Endonuclease/exonuclease/phosphatase"/>
    <property type="match status" value="1"/>
</dbReference>
<gene>
    <name evidence="11" type="ORF">FCM35_KLT07876</name>
</gene>